<feature type="domain" description="O-antigen ligase-related" evidence="6">
    <location>
        <begin position="215"/>
        <end position="363"/>
    </location>
</feature>
<comment type="caution">
    <text evidence="7">The sequence shown here is derived from an EMBL/GenBank/DDBJ whole genome shotgun (WGS) entry which is preliminary data.</text>
</comment>
<keyword evidence="4 5" id="KW-0472">Membrane</keyword>
<feature type="transmembrane region" description="Helical" evidence="5">
    <location>
        <begin position="205"/>
        <end position="223"/>
    </location>
</feature>
<dbReference type="GO" id="GO:0016874">
    <property type="term" value="F:ligase activity"/>
    <property type="evidence" value="ECO:0007669"/>
    <property type="project" value="UniProtKB-KW"/>
</dbReference>
<feature type="transmembrane region" description="Helical" evidence="5">
    <location>
        <begin position="406"/>
        <end position="427"/>
    </location>
</feature>
<keyword evidence="8" id="KW-1185">Reference proteome</keyword>
<evidence type="ECO:0000256" key="5">
    <source>
        <dbReference type="SAM" id="Phobius"/>
    </source>
</evidence>
<organism evidence="7 8">
    <name type="scientific">Chitinophaga polysaccharea</name>
    <dbReference type="NCBI Taxonomy" id="1293035"/>
    <lineage>
        <taxon>Bacteria</taxon>
        <taxon>Pseudomonadati</taxon>
        <taxon>Bacteroidota</taxon>
        <taxon>Chitinophagia</taxon>
        <taxon>Chitinophagales</taxon>
        <taxon>Chitinophagaceae</taxon>
        <taxon>Chitinophaga</taxon>
    </lineage>
</organism>
<feature type="transmembrane region" description="Helical" evidence="5">
    <location>
        <begin position="70"/>
        <end position="88"/>
    </location>
</feature>
<dbReference type="PANTHER" id="PTHR37422">
    <property type="entry name" value="TEICHURONIC ACID BIOSYNTHESIS PROTEIN TUAE"/>
    <property type="match status" value="1"/>
</dbReference>
<dbReference type="AlphaFoldDB" id="A0A561P3X0"/>
<comment type="subcellular location">
    <subcellularLocation>
        <location evidence="1">Membrane</location>
        <topology evidence="1">Multi-pass membrane protein</topology>
    </subcellularLocation>
</comment>
<feature type="transmembrane region" description="Helical" evidence="5">
    <location>
        <begin position="439"/>
        <end position="456"/>
    </location>
</feature>
<evidence type="ECO:0000256" key="1">
    <source>
        <dbReference type="ARBA" id="ARBA00004141"/>
    </source>
</evidence>
<dbReference type="EMBL" id="VIWO01000013">
    <property type="protein sequence ID" value="TWF32798.1"/>
    <property type="molecule type" value="Genomic_DNA"/>
</dbReference>
<sequence length="620" mass="69584">MLPIEPVRRIIMNVLLAILGGVFLLLPSVYSSQFIEPTQTTKFIFFSEGIAVVFLLLACYTLYGNKQFSISLSVLDIGLVIVLLYISVNRYYLHPLHGFSQRWLELTGLAICYIVLRRLPVRMYTWLLLAITAGGVLQALSGILQLLSIMDSRNTYFPMTGNFFNPGGYAGYLALVAVVSFGLYLHRNTLQISEGESRRVNRFVAWLMMWLPLTALVGCAIVLPCLRSRSAFLALAAGIGGVWWLYRNRNNHKSAAWPLKRIVMAAVLLAGLGYAFYLLKRHSADGRMLIYQVSATLVQEHPVIGVGMDRFKAYYMDAQAHWFEQQGEAAADAAQLADNTFYAFNEPLQFVVENGGIGFLLLVAVIFFFWRYPSGQSYMPVRATAYGVLLASLCFALFTYSSDNLAMKYIIVFALAILSGTGSKVLVHISLPLDRGRMAVLPVLSLLALLLVYVYGNMINSARKSFAGWGMAQKAYVMEMYRESNRYFEAVYPELCTNGEFLMQYGKSLAMVENYQQALAVLMQARQYQRSSVIETAIGDCEKKAGNYAAAEQSYLKAMNMIPNRFYPLYLLMTLYQENGETTKAMMMARTIKAKKVKVPSKAILEIKGFADNIIKARDQ</sequence>
<dbReference type="Proteomes" id="UP000320811">
    <property type="component" value="Unassembled WGS sequence"/>
</dbReference>
<feature type="transmembrane region" description="Helical" evidence="5">
    <location>
        <begin position="167"/>
        <end position="185"/>
    </location>
</feature>
<dbReference type="PANTHER" id="PTHR37422:SF13">
    <property type="entry name" value="LIPOPOLYSACCHARIDE BIOSYNTHESIS PROTEIN PA4999-RELATED"/>
    <property type="match status" value="1"/>
</dbReference>
<feature type="transmembrane region" description="Helical" evidence="5">
    <location>
        <begin position="41"/>
        <end position="63"/>
    </location>
</feature>
<dbReference type="InterPro" id="IPR051533">
    <property type="entry name" value="WaaL-like"/>
</dbReference>
<gene>
    <name evidence="7" type="ORF">FHW36_11352</name>
</gene>
<dbReference type="Pfam" id="PF04932">
    <property type="entry name" value="Wzy_C"/>
    <property type="match status" value="1"/>
</dbReference>
<feature type="transmembrane region" description="Helical" evidence="5">
    <location>
        <begin position="123"/>
        <end position="147"/>
    </location>
</feature>
<feature type="transmembrane region" description="Helical" evidence="5">
    <location>
        <begin position="383"/>
        <end position="400"/>
    </location>
</feature>
<feature type="transmembrane region" description="Helical" evidence="5">
    <location>
        <begin position="258"/>
        <end position="279"/>
    </location>
</feature>
<dbReference type="InterPro" id="IPR011990">
    <property type="entry name" value="TPR-like_helical_dom_sf"/>
</dbReference>
<dbReference type="Gene3D" id="1.25.40.10">
    <property type="entry name" value="Tetratricopeptide repeat domain"/>
    <property type="match status" value="1"/>
</dbReference>
<evidence type="ECO:0000313" key="8">
    <source>
        <dbReference type="Proteomes" id="UP000320811"/>
    </source>
</evidence>
<evidence type="ECO:0000259" key="6">
    <source>
        <dbReference type="Pfam" id="PF04932"/>
    </source>
</evidence>
<feature type="transmembrane region" description="Helical" evidence="5">
    <location>
        <begin position="350"/>
        <end position="371"/>
    </location>
</feature>
<dbReference type="GO" id="GO:0016020">
    <property type="term" value="C:membrane"/>
    <property type="evidence" value="ECO:0007669"/>
    <property type="project" value="UniProtKB-SubCell"/>
</dbReference>
<dbReference type="OrthoDB" id="1454576at2"/>
<accession>A0A561P3X0</accession>
<evidence type="ECO:0000256" key="4">
    <source>
        <dbReference type="ARBA" id="ARBA00023136"/>
    </source>
</evidence>
<dbReference type="InterPro" id="IPR007016">
    <property type="entry name" value="O-antigen_ligase-rel_domated"/>
</dbReference>
<proteinExistence type="predicted"/>
<keyword evidence="3 5" id="KW-1133">Transmembrane helix</keyword>
<keyword evidence="7" id="KW-0436">Ligase</keyword>
<evidence type="ECO:0000256" key="3">
    <source>
        <dbReference type="ARBA" id="ARBA00022989"/>
    </source>
</evidence>
<evidence type="ECO:0000313" key="7">
    <source>
        <dbReference type="EMBL" id="TWF32798.1"/>
    </source>
</evidence>
<feature type="transmembrane region" description="Helical" evidence="5">
    <location>
        <begin position="229"/>
        <end position="246"/>
    </location>
</feature>
<protein>
    <submittedName>
        <fullName evidence="7">O-antigen ligase</fullName>
    </submittedName>
</protein>
<name>A0A561P3X0_9BACT</name>
<reference evidence="7 8" key="1">
    <citation type="submission" date="2019-06" db="EMBL/GenBank/DDBJ databases">
        <title>Sorghum-associated microbial communities from plants grown in Nebraska, USA.</title>
        <authorList>
            <person name="Schachtman D."/>
        </authorList>
    </citation>
    <scope>NUCLEOTIDE SEQUENCE [LARGE SCALE GENOMIC DNA]</scope>
    <source>
        <strain evidence="7 8">1209</strain>
    </source>
</reference>
<evidence type="ECO:0000256" key="2">
    <source>
        <dbReference type="ARBA" id="ARBA00022692"/>
    </source>
</evidence>
<dbReference type="SUPFAM" id="SSF48452">
    <property type="entry name" value="TPR-like"/>
    <property type="match status" value="1"/>
</dbReference>
<keyword evidence="2 5" id="KW-0812">Transmembrane</keyword>